<name>A0ACD5TB70_AVESA</name>
<reference evidence="1" key="1">
    <citation type="submission" date="2021-05" db="EMBL/GenBank/DDBJ databases">
        <authorList>
            <person name="Scholz U."/>
            <person name="Mascher M."/>
            <person name="Fiebig A."/>
        </authorList>
    </citation>
    <scope>NUCLEOTIDE SEQUENCE [LARGE SCALE GENOMIC DNA]</scope>
</reference>
<organism evidence="1 2">
    <name type="scientific">Avena sativa</name>
    <name type="common">Oat</name>
    <dbReference type="NCBI Taxonomy" id="4498"/>
    <lineage>
        <taxon>Eukaryota</taxon>
        <taxon>Viridiplantae</taxon>
        <taxon>Streptophyta</taxon>
        <taxon>Embryophyta</taxon>
        <taxon>Tracheophyta</taxon>
        <taxon>Spermatophyta</taxon>
        <taxon>Magnoliopsida</taxon>
        <taxon>Liliopsida</taxon>
        <taxon>Poales</taxon>
        <taxon>Poaceae</taxon>
        <taxon>BOP clade</taxon>
        <taxon>Pooideae</taxon>
        <taxon>Poodae</taxon>
        <taxon>Poeae</taxon>
        <taxon>Poeae Chloroplast Group 1 (Aveneae type)</taxon>
        <taxon>Aveninae</taxon>
        <taxon>Avena</taxon>
    </lineage>
</organism>
<evidence type="ECO:0000313" key="1">
    <source>
        <dbReference type="EnsemblPlants" id="AVESA.00010b.r2.1AG0023410.2.CDS.1"/>
    </source>
</evidence>
<reference evidence="1" key="2">
    <citation type="submission" date="2025-09" db="UniProtKB">
        <authorList>
            <consortium name="EnsemblPlants"/>
        </authorList>
    </citation>
    <scope>IDENTIFICATION</scope>
</reference>
<proteinExistence type="predicted"/>
<keyword evidence="2" id="KW-1185">Reference proteome</keyword>
<dbReference type="EnsemblPlants" id="AVESA.00010b.r2.1AG0023410.2">
    <property type="protein sequence ID" value="AVESA.00010b.r2.1AG0023410.2.CDS.1"/>
    <property type="gene ID" value="AVESA.00010b.r2.1AG0023410"/>
</dbReference>
<protein>
    <submittedName>
        <fullName evidence="1">Uncharacterized protein</fullName>
    </submittedName>
</protein>
<evidence type="ECO:0000313" key="2">
    <source>
        <dbReference type="Proteomes" id="UP001732700"/>
    </source>
</evidence>
<dbReference type="Proteomes" id="UP001732700">
    <property type="component" value="Chromosome 1A"/>
</dbReference>
<sequence length="382" mass="42952">MLRLRACIASHLLPSPSTSAISTLHRLISAAAPAISPRPGFTVEDYLVDTCGLTRAQALRASRKLTHLKSRAKPDAVLSFLDSLGLSSTAVAATVARDPQFLCAKVCKTLDPVIVGLTDIGLSGPEIARLIPIAPDRFRCRSIVSTLQCYLVLFGSIEKLLWMVERRPYLLSGAHLDNVVKPNLVFLRKCGLDIAKLCSHVPMILTTKPERIQEMVARAEGIGVPRDSGMFRQALQAVAFLTEERIAAQVDYLKKTFMWTDAEVRIAITRAPMLLRISKDKLRYRFEFFISEVGLEPLYIAYRPAILSYSMEGRLRPRHYVLKFLKANGLLDQNRDYYSVVMLTKEVFVKKFICAHKEVAPHLAEDYEATRRGEVPTRFRFT</sequence>
<accession>A0ACD5TB70</accession>